<evidence type="ECO:0000256" key="10">
    <source>
        <dbReference type="ARBA" id="ARBA00022801"/>
    </source>
</evidence>
<feature type="signal peptide" evidence="16">
    <location>
        <begin position="1"/>
        <end position="27"/>
    </location>
</feature>
<evidence type="ECO:0000256" key="11">
    <source>
        <dbReference type="ARBA" id="ARBA00022825"/>
    </source>
</evidence>
<evidence type="ECO:0000256" key="15">
    <source>
        <dbReference type="PIRSR" id="PIRSR611782-2"/>
    </source>
</evidence>
<evidence type="ECO:0000313" key="18">
    <source>
        <dbReference type="EMBL" id="BBF22348.1"/>
    </source>
</evidence>
<dbReference type="AlphaFoldDB" id="A0A2Z6IB61"/>
<dbReference type="Gene3D" id="2.40.10.120">
    <property type="match status" value="1"/>
</dbReference>
<dbReference type="SUPFAM" id="SSF50156">
    <property type="entry name" value="PDZ domain-like"/>
    <property type="match status" value="2"/>
</dbReference>
<evidence type="ECO:0000256" key="8">
    <source>
        <dbReference type="ARBA" id="ARBA00022737"/>
    </source>
</evidence>
<comment type="subcellular location">
    <subcellularLocation>
        <location evidence="2">Periplasm</location>
    </subcellularLocation>
</comment>
<feature type="binding site" evidence="15">
    <location>
        <position position="126"/>
    </location>
    <ligand>
        <name>substrate</name>
    </ligand>
</feature>
<dbReference type="Pfam" id="PF17820">
    <property type="entry name" value="PDZ_6"/>
    <property type="match status" value="1"/>
</dbReference>
<feature type="active site" description="Charge relay system" evidence="14">
    <location>
        <position position="229"/>
    </location>
</feature>
<keyword evidence="7 16" id="KW-0732">Signal</keyword>
<evidence type="ECO:0000256" key="12">
    <source>
        <dbReference type="ARBA" id="ARBA00023016"/>
    </source>
</evidence>
<name>A0A2Z6IB61_9BURK</name>
<dbReference type="Pfam" id="PF13365">
    <property type="entry name" value="Trypsin_2"/>
    <property type="match status" value="1"/>
</dbReference>
<feature type="binding site" evidence="15">
    <location>
        <position position="156"/>
    </location>
    <ligand>
        <name>substrate</name>
    </ligand>
</feature>
<dbReference type="CDD" id="cd10839">
    <property type="entry name" value="cpPDZ1_DegP-like"/>
    <property type="match status" value="1"/>
</dbReference>
<keyword evidence="9" id="KW-0574">Periplasm</keyword>
<proteinExistence type="inferred from homology"/>
<feature type="active site" description="Charge relay system" evidence="14">
    <location>
        <position position="156"/>
    </location>
</feature>
<dbReference type="SMART" id="SM00228">
    <property type="entry name" value="PDZ"/>
    <property type="match status" value="2"/>
</dbReference>
<dbReference type="GO" id="GO:0004252">
    <property type="term" value="F:serine-type endopeptidase activity"/>
    <property type="evidence" value="ECO:0007669"/>
    <property type="project" value="InterPro"/>
</dbReference>
<dbReference type="InterPro" id="IPR041489">
    <property type="entry name" value="PDZ_6"/>
</dbReference>
<reference evidence="18 19" key="1">
    <citation type="journal article" date="2018" name="Int. J. Syst. Evol. Microbiol.">
        <title>Mesosutterella multiformis gen. nov., sp. nov., a member of the family Sutterellaceae and Sutterella megalosphaeroides sp. nov., isolated from human faeces.</title>
        <authorList>
            <person name="Sakamoto M."/>
            <person name="Ikeyama N."/>
            <person name="Kunihiro T."/>
            <person name="Iino T."/>
            <person name="Yuki M."/>
            <person name="Ohkuma M."/>
        </authorList>
    </citation>
    <scope>NUCLEOTIDE SEQUENCE [LARGE SCALE GENOMIC DNA]</scope>
    <source>
        <strain evidence="18 19">6FBBBH3</strain>
    </source>
</reference>
<keyword evidence="8" id="KW-0677">Repeat</keyword>
<keyword evidence="19" id="KW-1185">Reference proteome</keyword>
<dbReference type="GO" id="GO:0042597">
    <property type="term" value="C:periplasmic space"/>
    <property type="evidence" value="ECO:0007669"/>
    <property type="project" value="UniProtKB-SubCell"/>
</dbReference>
<keyword evidence="11" id="KW-0720">Serine protease</keyword>
<dbReference type="PANTHER" id="PTHR22939:SF130">
    <property type="entry name" value="PERIPLASMIC SERINE ENDOPROTEASE DEGP-LIKE-RELATED"/>
    <property type="match status" value="1"/>
</dbReference>
<evidence type="ECO:0000256" key="16">
    <source>
        <dbReference type="SAM" id="SignalP"/>
    </source>
</evidence>
<keyword evidence="12" id="KW-0346">Stress response</keyword>
<dbReference type="OrthoDB" id="9758917at2"/>
<evidence type="ECO:0000256" key="5">
    <source>
        <dbReference type="ARBA" id="ARBA00013958"/>
    </source>
</evidence>
<dbReference type="KEGG" id="sutt:SUTMEG_02390"/>
<dbReference type="SUPFAM" id="SSF50494">
    <property type="entry name" value="Trypsin-like serine proteases"/>
    <property type="match status" value="1"/>
</dbReference>
<keyword evidence="6 18" id="KW-0645">Protease</keyword>
<dbReference type="EC" id="3.4.21.107" evidence="4"/>
<dbReference type="RefSeq" id="WP_120176017.1">
    <property type="nucleotide sequence ID" value="NZ_AP018786.1"/>
</dbReference>
<protein>
    <recommendedName>
        <fullName evidence="5">Probable periplasmic serine endoprotease DegP-like</fullName>
        <ecNumber evidence="4">3.4.21.107</ecNumber>
    </recommendedName>
    <alternativeName>
        <fullName evidence="13">Protease Do</fullName>
    </alternativeName>
</protein>
<gene>
    <name evidence="18" type="ORF">SUTMEG_02390</name>
</gene>
<accession>A0A2Z6IB61</accession>
<dbReference type="InterPro" id="IPR001940">
    <property type="entry name" value="Peptidase_S1C"/>
</dbReference>
<evidence type="ECO:0000313" key="19">
    <source>
        <dbReference type="Proteomes" id="UP000271003"/>
    </source>
</evidence>
<evidence type="ECO:0000256" key="9">
    <source>
        <dbReference type="ARBA" id="ARBA00022764"/>
    </source>
</evidence>
<dbReference type="GO" id="GO:0006508">
    <property type="term" value="P:proteolysis"/>
    <property type="evidence" value="ECO:0007669"/>
    <property type="project" value="UniProtKB-KW"/>
</dbReference>
<dbReference type="Pfam" id="PF13180">
    <property type="entry name" value="PDZ_2"/>
    <property type="match status" value="1"/>
</dbReference>
<dbReference type="EMBL" id="AP018786">
    <property type="protein sequence ID" value="BBF22348.1"/>
    <property type="molecule type" value="Genomic_DNA"/>
</dbReference>
<evidence type="ECO:0000256" key="13">
    <source>
        <dbReference type="ARBA" id="ARBA00032850"/>
    </source>
</evidence>
<feature type="active site" description="Charge relay system" evidence="14">
    <location>
        <position position="126"/>
    </location>
</feature>
<dbReference type="Proteomes" id="UP000271003">
    <property type="component" value="Chromosome"/>
</dbReference>
<dbReference type="NCBIfam" id="TIGR02037">
    <property type="entry name" value="degP_htrA_DO"/>
    <property type="match status" value="1"/>
</dbReference>
<evidence type="ECO:0000256" key="6">
    <source>
        <dbReference type="ARBA" id="ARBA00022670"/>
    </source>
</evidence>
<keyword evidence="10" id="KW-0378">Hydrolase</keyword>
<organism evidence="18 19">
    <name type="scientific">Sutterella megalosphaeroides</name>
    <dbReference type="NCBI Taxonomy" id="2494234"/>
    <lineage>
        <taxon>Bacteria</taxon>
        <taxon>Pseudomonadati</taxon>
        <taxon>Pseudomonadota</taxon>
        <taxon>Betaproteobacteria</taxon>
        <taxon>Burkholderiales</taxon>
        <taxon>Sutterellaceae</taxon>
        <taxon>Sutterella</taxon>
    </lineage>
</organism>
<evidence type="ECO:0000256" key="4">
    <source>
        <dbReference type="ARBA" id="ARBA00013035"/>
    </source>
</evidence>
<dbReference type="PANTHER" id="PTHR22939">
    <property type="entry name" value="SERINE PROTEASE FAMILY S1C HTRA-RELATED"/>
    <property type="match status" value="1"/>
</dbReference>
<feature type="binding site" evidence="15">
    <location>
        <begin position="227"/>
        <end position="229"/>
    </location>
    <ligand>
        <name>substrate</name>
    </ligand>
</feature>
<evidence type="ECO:0000256" key="2">
    <source>
        <dbReference type="ARBA" id="ARBA00004418"/>
    </source>
</evidence>
<evidence type="ECO:0000256" key="1">
    <source>
        <dbReference type="ARBA" id="ARBA00001772"/>
    </source>
</evidence>
<comment type="catalytic activity">
    <reaction evidence="1">
        <text>Acts on substrates that are at least partially unfolded. The cleavage site P1 residue is normally between a pair of hydrophobic residues, such as Val-|-Val.</text>
        <dbReference type="EC" id="3.4.21.107"/>
    </reaction>
</comment>
<dbReference type="Gene3D" id="2.30.42.10">
    <property type="match status" value="2"/>
</dbReference>
<evidence type="ECO:0000259" key="17">
    <source>
        <dbReference type="PROSITE" id="PS50106"/>
    </source>
</evidence>
<evidence type="ECO:0000256" key="3">
    <source>
        <dbReference type="ARBA" id="ARBA00010541"/>
    </source>
</evidence>
<feature type="domain" description="PDZ" evidence="17">
    <location>
        <begin position="273"/>
        <end position="364"/>
    </location>
</feature>
<dbReference type="PROSITE" id="PS50106">
    <property type="entry name" value="PDZ"/>
    <property type="match status" value="1"/>
</dbReference>
<sequence length="481" mass="50701">MTKNLQISALAAALSAALIVSTPGAFAAEAAPTTPTSATQVQAQLPDFVKLVEENGPGVVNIAVVKNARVVEMPFAFPGMDERQAEIFRHFGFPIPFGGQQEIPEQRGTGSGFIISADGLIMTNAHVVDEADEIIVRLTDKREFKGKVLGTDKQTDIAVVKIEAKDLPVLKIGRSNDLKVGEWVAAIGSPFGLDNTVTSGIVSALSRNLPSDQYVPFIQTDVAVNPGNSGGPLFNMKGEVVGINSQIFSTSGGFMGLSFAIPIDLAMQIKDQLVQNGKVTRGYVGVYIQELTQELADSFGLGTPQGALVTKIEKGSPAEKAGLREGDIITKLGDKKVTSSVSLPMLVSAMRPGDKAELTVIRDKKEIVVPVTIGTNSGDAVASDGAAANAGAHQLGVQIRPLTDEESRSADTTGLLVMKSSGLAAKSGIRTGDIIVSANGKLVKSVEDLRAQCTKDQVLLLVQRDGGRIFVPIRFKDEAKK</sequence>
<dbReference type="InterPro" id="IPR009003">
    <property type="entry name" value="Peptidase_S1_PA"/>
</dbReference>
<evidence type="ECO:0000256" key="14">
    <source>
        <dbReference type="PIRSR" id="PIRSR611782-1"/>
    </source>
</evidence>
<dbReference type="InterPro" id="IPR011782">
    <property type="entry name" value="Pept_S1C_Do"/>
</dbReference>
<feature type="chain" id="PRO_5038574562" description="Probable periplasmic serine endoprotease DegP-like" evidence="16">
    <location>
        <begin position="28"/>
        <end position="481"/>
    </location>
</feature>
<dbReference type="InterPro" id="IPR001478">
    <property type="entry name" value="PDZ"/>
</dbReference>
<dbReference type="InterPro" id="IPR036034">
    <property type="entry name" value="PDZ_sf"/>
</dbReference>
<dbReference type="FunFam" id="2.40.10.120:FF:000007">
    <property type="entry name" value="Periplasmic serine endoprotease DegP-like"/>
    <property type="match status" value="1"/>
</dbReference>
<dbReference type="PRINTS" id="PR00834">
    <property type="entry name" value="PROTEASES2C"/>
</dbReference>
<comment type="similarity">
    <text evidence="3">Belongs to the peptidase S1C family.</text>
</comment>
<evidence type="ECO:0000256" key="7">
    <source>
        <dbReference type="ARBA" id="ARBA00022729"/>
    </source>
</evidence>